<evidence type="ECO:0000313" key="3">
    <source>
        <dbReference type="EMBL" id="MEJ1156498.1"/>
    </source>
</evidence>
<dbReference type="Gene3D" id="3.30.420.40">
    <property type="match status" value="2"/>
</dbReference>
<dbReference type="Proteomes" id="UP001368654">
    <property type="component" value="Unassembled WGS sequence"/>
</dbReference>
<dbReference type="InterPro" id="IPR000835">
    <property type="entry name" value="HTH_MarR-typ"/>
</dbReference>
<sequence length="424" mass="43828">MPERDAVHEAGKVHSGTASRTMVDEIRRQNLRQVLLLAHRSGPLSRAELTRATGLNRSTIGGLVAELQERGLVHAHAATPTRKVGRPSAAVSASTQTVAIAVNPEVDTIDVALVSLGGRVVHRVRYANDHIPTPAEFVNIVGAIIEGMRPDQLGLRSVGVGLAIPGLVREADGRVLLAPHLDWRDVPVAAMLEAKIGLPVVGANDANCGILAEVAFGAASGTGVIVYLNGGASGIGSGIVIDGQLIRGSGGHAGEFGHTLVNSMGSSCHCGAVGCLETEVRLDRLIAAAGARPSTAAEMNALVSDAWHHPQSACGRELHRQLPYLATAFRTIINALNPVQLVLGGYLAAILLAAGETALTDRIGPSLPGAREEVSLAATQLGDGLLLIGAAELVFAPLVDDPASQQRVDGAIASNLESRPALKL</sequence>
<comment type="similarity">
    <text evidence="1">Belongs to the ROK (NagC/XylR) family.</text>
</comment>
<reference evidence="3 4" key="1">
    <citation type="submission" date="2024-02" db="EMBL/GenBank/DDBJ databases">
        <authorList>
            <person name="Saticioglu I.B."/>
        </authorList>
    </citation>
    <scope>NUCLEOTIDE SEQUENCE [LARGE SCALE GENOMIC DNA]</scope>
    <source>
        <strain evidence="3 4">Mu-86</strain>
    </source>
</reference>
<dbReference type="InterPro" id="IPR036390">
    <property type="entry name" value="WH_DNA-bd_sf"/>
</dbReference>
<dbReference type="InterPro" id="IPR043129">
    <property type="entry name" value="ATPase_NBD"/>
</dbReference>
<gene>
    <name evidence="3" type="ORF">WDU96_12890</name>
</gene>
<evidence type="ECO:0000256" key="1">
    <source>
        <dbReference type="ARBA" id="ARBA00006479"/>
    </source>
</evidence>
<dbReference type="EMBL" id="JBBDGL010000005">
    <property type="protein sequence ID" value="MEJ1156498.1"/>
    <property type="molecule type" value="Genomic_DNA"/>
</dbReference>
<organism evidence="3 4">
    <name type="scientific">Microbacterium marmarense</name>
    <dbReference type="NCBI Taxonomy" id="3122051"/>
    <lineage>
        <taxon>Bacteria</taxon>
        <taxon>Bacillati</taxon>
        <taxon>Actinomycetota</taxon>
        <taxon>Actinomycetes</taxon>
        <taxon>Micrococcales</taxon>
        <taxon>Microbacteriaceae</taxon>
        <taxon>Microbacterium</taxon>
    </lineage>
</organism>
<dbReference type="Pfam" id="PF12802">
    <property type="entry name" value="MarR_2"/>
    <property type="match status" value="1"/>
</dbReference>
<dbReference type="SUPFAM" id="SSF46785">
    <property type="entry name" value="Winged helix' DNA-binding domain"/>
    <property type="match status" value="1"/>
</dbReference>
<dbReference type="PANTHER" id="PTHR18964">
    <property type="entry name" value="ROK (REPRESSOR, ORF, KINASE) FAMILY"/>
    <property type="match status" value="1"/>
</dbReference>
<evidence type="ECO:0000313" key="4">
    <source>
        <dbReference type="Proteomes" id="UP001368654"/>
    </source>
</evidence>
<name>A0ABU8LX70_9MICO</name>
<proteinExistence type="inferred from homology"/>
<dbReference type="Gene3D" id="1.10.10.10">
    <property type="entry name" value="Winged helix-like DNA-binding domain superfamily/Winged helix DNA-binding domain"/>
    <property type="match status" value="1"/>
</dbReference>
<dbReference type="Pfam" id="PF00480">
    <property type="entry name" value="ROK"/>
    <property type="match status" value="1"/>
</dbReference>
<keyword evidence="4" id="KW-1185">Reference proteome</keyword>
<dbReference type="SUPFAM" id="SSF53067">
    <property type="entry name" value="Actin-like ATPase domain"/>
    <property type="match status" value="1"/>
</dbReference>
<dbReference type="InterPro" id="IPR036388">
    <property type="entry name" value="WH-like_DNA-bd_sf"/>
</dbReference>
<feature type="domain" description="HTH marR-type" evidence="2">
    <location>
        <begin position="33"/>
        <end position="75"/>
    </location>
</feature>
<accession>A0ABU8LX70</accession>
<evidence type="ECO:0000259" key="2">
    <source>
        <dbReference type="Pfam" id="PF12802"/>
    </source>
</evidence>
<dbReference type="RefSeq" id="WP_337338936.1">
    <property type="nucleotide sequence ID" value="NZ_JBBDGL010000005.1"/>
</dbReference>
<comment type="caution">
    <text evidence="3">The sequence shown here is derived from an EMBL/GenBank/DDBJ whole genome shotgun (WGS) entry which is preliminary data.</text>
</comment>
<protein>
    <submittedName>
        <fullName evidence="3">ROK family transcriptional regulator</fullName>
    </submittedName>
</protein>
<dbReference type="PANTHER" id="PTHR18964:SF149">
    <property type="entry name" value="BIFUNCTIONAL UDP-N-ACETYLGLUCOSAMINE 2-EPIMERASE_N-ACETYLMANNOSAMINE KINASE"/>
    <property type="match status" value="1"/>
</dbReference>
<dbReference type="InterPro" id="IPR000600">
    <property type="entry name" value="ROK"/>
</dbReference>